<dbReference type="PANTHER" id="PTHR31718">
    <property type="entry name" value="PLAT DOMAIN-CONTAINING PROTEIN"/>
    <property type="match status" value="1"/>
</dbReference>
<sequence>MELVHDYSERGNLEIFSGRPPCLSSPVCVLNLTSDALGSGHGWNVDYVEVTTTVVDPCDLFTDEVYY</sequence>
<protein>
    <submittedName>
        <fullName evidence="1">Uncharacterized protein</fullName>
    </submittedName>
</protein>
<reference evidence="1 2" key="1">
    <citation type="submission" date="2020-10" db="EMBL/GenBank/DDBJ databases">
        <title>Plant Genome Project.</title>
        <authorList>
            <person name="Zhang R.-G."/>
        </authorList>
    </citation>
    <scope>NUCLEOTIDE SEQUENCE [LARGE SCALE GENOMIC DNA]</scope>
    <source>
        <strain evidence="1">FAFU-HL-1</strain>
        <tissue evidence="1">Leaf</tissue>
    </source>
</reference>
<proteinExistence type="predicted"/>
<keyword evidence="2" id="KW-1185">Reference proteome</keyword>
<dbReference type="AlphaFoldDB" id="A0A835K3S7"/>
<comment type="caution">
    <text evidence="1">The sequence shown here is derived from an EMBL/GenBank/DDBJ whole genome shotgun (WGS) entry which is preliminary data.</text>
</comment>
<evidence type="ECO:0000313" key="1">
    <source>
        <dbReference type="EMBL" id="KAF9681894.1"/>
    </source>
</evidence>
<dbReference type="Proteomes" id="UP000657918">
    <property type="component" value="Unassembled WGS sequence"/>
</dbReference>
<organism evidence="1 2">
    <name type="scientific">Salix dunnii</name>
    <dbReference type="NCBI Taxonomy" id="1413687"/>
    <lineage>
        <taxon>Eukaryota</taxon>
        <taxon>Viridiplantae</taxon>
        <taxon>Streptophyta</taxon>
        <taxon>Embryophyta</taxon>
        <taxon>Tracheophyta</taxon>
        <taxon>Spermatophyta</taxon>
        <taxon>Magnoliopsida</taxon>
        <taxon>eudicotyledons</taxon>
        <taxon>Gunneridae</taxon>
        <taxon>Pentapetalae</taxon>
        <taxon>rosids</taxon>
        <taxon>fabids</taxon>
        <taxon>Malpighiales</taxon>
        <taxon>Salicaceae</taxon>
        <taxon>Saliceae</taxon>
        <taxon>Salix</taxon>
    </lineage>
</organism>
<dbReference type="InterPro" id="IPR036392">
    <property type="entry name" value="PLAT/LH2_dom_sf"/>
</dbReference>
<dbReference type="OrthoDB" id="5322100at2759"/>
<dbReference type="PANTHER" id="PTHR31718:SF0">
    <property type="entry name" value="PLAT DOMAIN-CONTAINING PROTEIN 2"/>
    <property type="match status" value="1"/>
</dbReference>
<dbReference type="EMBL" id="JADGMS010000005">
    <property type="protein sequence ID" value="KAF9681894.1"/>
    <property type="molecule type" value="Genomic_DNA"/>
</dbReference>
<evidence type="ECO:0000313" key="2">
    <source>
        <dbReference type="Proteomes" id="UP000657918"/>
    </source>
</evidence>
<accession>A0A835K3S7</accession>
<name>A0A835K3S7_9ROSI</name>
<dbReference type="SUPFAM" id="SSF49723">
    <property type="entry name" value="Lipase/lipooxygenase domain (PLAT/LH2 domain)"/>
    <property type="match status" value="1"/>
</dbReference>
<gene>
    <name evidence="1" type="ORF">SADUNF_Sadunf05G0050600</name>
</gene>